<gene>
    <name evidence="1" type="ORF">THICB1_70160</name>
</gene>
<dbReference type="InterPro" id="IPR018988">
    <property type="entry name" value="DUF2000"/>
</dbReference>
<dbReference type="Gene3D" id="3.40.1490.10">
    <property type="entry name" value="Bit1"/>
    <property type="match status" value="1"/>
</dbReference>
<proteinExistence type="predicted"/>
<evidence type="ECO:0000313" key="1">
    <source>
        <dbReference type="EMBL" id="CQR37395.1"/>
    </source>
</evidence>
<dbReference type="Proteomes" id="UP000078599">
    <property type="component" value="Unassembled WGS sequence"/>
</dbReference>
<dbReference type="PIRSF" id="PIRSF033736">
    <property type="entry name" value="UCP033763"/>
    <property type="match status" value="1"/>
</dbReference>
<dbReference type="SUPFAM" id="SSF102462">
    <property type="entry name" value="Peptidyl-tRNA hydrolase II"/>
    <property type="match status" value="1"/>
</dbReference>
<dbReference type="InterPro" id="IPR017021">
    <property type="entry name" value="UCP033763"/>
</dbReference>
<organism evidence="1 2">
    <name type="scientific">Thiomonas arsenitoxydans (strain DSM 22701 / CIP 110005 / 3As)</name>
    <dbReference type="NCBI Taxonomy" id="426114"/>
    <lineage>
        <taxon>Bacteria</taxon>
        <taxon>Pseudomonadati</taxon>
        <taxon>Pseudomonadota</taxon>
        <taxon>Betaproteobacteria</taxon>
        <taxon>Burkholderiales</taxon>
        <taxon>Thiomonas</taxon>
    </lineage>
</organism>
<comment type="caution">
    <text evidence="1">The sequence shown here is derived from an EMBL/GenBank/DDBJ whole genome shotgun (WGS) entry which is preliminary data.</text>
</comment>
<dbReference type="EMBL" id="CTRI01000029">
    <property type="protein sequence ID" value="CQR37395.1"/>
    <property type="molecule type" value="Genomic_DNA"/>
</dbReference>
<evidence type="ECO:0000313" key="2">
    <source>
        <dbReference type="Proteomes" id="UP000078599"/>
    </source>
</evidence>
<protein>
    <recommendedName>
        <fullName evidence="3">DUF2000 domain-containing protein</fullName>
    </recommendedName>
</protein>
<keyword evidence="2" id="KW-1185">Reference proteome</keyword>
<evidence type="ECO:0008006" key="3">
    <source>
        <dbReference type="Google" id="ProtNLM"/>
    </source>
</evidence>
<reference evidence="1 2" key="1">
    <citation type="submission" date="2015-03" db="EMBL/GenBank/DDBJ databases">
        <authorList>
            <person name="Regsiter A."/>
            <person name="william w."/>
        </authorList>
    </citation>
    <scope>NUCLEOTIDE SEQUENCE [LARGE SCALE GENOMIC DNA]</scope>
    <source>
        <strain evidence="1 2">CB1</strain>
    </source>
</reference>
<dbReference type="Pfam" id="PF09391">
    <property type="entry name" value="DUF2000"/>
    <property type="match status" value="1"/>
</dbReference>
<accession>A0ABM9T8B2</accession>
<sequence length="136" mass="14434">MKKCVLIIDGSLPVGLVANTAAVLAMSLGRLHPELIGADLPDQDGQIHPGITTIVLPVLKSQPEQMANIARRARELPSGEVLVIDFTSLAQQAKTYGDYQSALSATQATALRYMGLCLFGEAAHIKSLTGSLPLLR</sequence>
<name>A0ABM9T8B2_THIA3</name>
<dbReference type="InterPro" id="IPR023476">
    <property type="entry name" value="Pep_tRNA_hydro_II_dom_sf"/>
</dbReference>